<dbReference type="Proteomes" id="UP000310017">
    <property type="component" value="Chromosome"/>
</dbReference>
<gene>
    <name evidence="1" type="ORF">FGM00_02645</name>
</gene>
<sequence>MKPMTFKTFSLAIAVIFISCSNDKKQTELTKQTAQIKSDILIEKSAFLPTGNDAFEEQTLSLSGKTILEATATLKVVDEEGKEVSCVSYPAKKLIHQEYSTANSALKEAHIREVVENYFEDPNTLAYLE</sequence>
<dbReference type="AlphaFoldDB" id="A0A5B7SPY5"/>
<dbReference type="KEGG" id="asag:FGM00_02645"/>
<evidence type="ECO:0000313" key="2">
    <source>
        <dbReference type="Proteomes" id="UP000310017"/>
    </source>
</evidence>
<organism evidence="1 2">
    <name type="scientific">Aggregatimonas sangjinii</name>
    <dbReference type="NCBI Taxonomy" id="2583587"/>
    <lineage>
        <taxon>Bacteria</taxon>
        <taxon>Pseudomonadati</taxon>
        <taxon>Bacteroidota</taxon>
        <taxon>Flavobacteriia</taxon>
        <taxon>Flavobacteriales</taxon>
        <taxon>Flavobacteriaceae</taxon>
        <taxon>Aggregatimonas</taxon>
    </lineage>
</organism>
<evidence type="ECO:0008006" key="3">
    <source>
        <dbReference type="Google" id="ProtNLM"/>
    </source>
</evidence>
<dbReference type="EMBL" id="CP040710">
    <property type="protein sequence ID" value="QCW99067.1"/>
    <property type="molecule type" value="Genomic_DNA"/>
</dbReference>
<name>A0A5B7SPY5_9FLAO</name>
<dbReference type="RefSeq" id="WP_138851422.1">
    <property type="nucleotide sequence ID" value="NZ_CP040710.1"/>
</dbReference>
<keyword evidence="2" id="KW-1185">Reference proteome</keyword>
<proteinExistence type="predicted"/>
<reference evidence="1 2" key="1">
    <citation type="submission" date="2019-05" db="EMBL/GenBank/DDBJ databases">
        <title>Genome sequencing of F202Z8.</title>
        <authorList>
            <person name="Kwon Y.M."/>
        </authorList>
    </citation>
    <scope>NUCLEOTIDE SEQUENCE [LARGE SCALE GENOMIC DNA]</scope>
    <source>
        <strain evidence="1 2">F202Z8</strain>
    </source>
</reference>
<evidence type="ECO:0000313" key="1">
    <source>
        <dbReference type="EMBL" id="QCW99067.1"/>
    </source>
</evidence>
<dbReference type="PROSITE" id="PS51257">
    <property type="entry name" value="PROKAR_LIPOPROTEIN"/>
    <property type="match status" value="1"/>
</dbReference>
<protein>
    <recommendedName>
        <fullName evidence="3">Lipoprotein</fullName>
    </recommendedName>
</protein>
<dbReference type="OrthoDB" id="1179543at2"/>
<accession>A0A5B7SPY5</accession>